<protein>
    <submittedName>
        <fullName evidence="1">Uncharacterized protein</fullName>
    </submittedName>
</protein>
<dbReference type="EMBL" id="HACG01045170">
    <property type="protein sequence ID" value="CEK92035.1"/>
    <property type="molecule type" value="Transcribed_RNA"/>
</dbReference>
<accession>A0A0B7BIR3</accession>
<dbReference type="AlphaFoldDB" id="A0A0B7BIR3"/>
<gene>
    <name evidence="1" type="primary">ORF186175</name>
</gene>
<reference evidence="1" key="1">
    <citation type="submission" date="2014-12" db="EMBL/GenBank/DDBJ databases">
        <title>Insight into the proteome of Arion vulgaris.</title>
        <authorList>
            <person name="Aradska J."/>
            <person name="Bulat T."/>
            <person name="Smidak R."/>
            <person name="Sarate P."/>
            <person name="Gangsoo J."/>
            <person name="Sialana F."/>
            <person name="Bilban M."/>
            <person name="Lubec G."/>
        </authorList>
    </citation>
    <scope>NUCLEOTIDE SEQUENCE</scope>
    <source>
        <tissue evidence="1">Skin</tissue>
    </source>
</reference>
<name>A0A0B7BIR3_9EUPU</name>
<proteinExistence type="predicted"/>
<organism evidence="1">
    <name type="scientific">Arion vulgaris</name>
    <dbReference type="NCBI Taxonomy" id="1028688"/>
    <lineage>
        <taxon>Eukaryota</taxon>
        <taxon>Metazoa</taxon>
        <taxon>Spiralia</taxon>
        <taxon>Lophotrochozoa</taxon>
        <taxon>Mollusca</taxon>
        <taxon>Gastropoda</taxon>
        <taxon>Heterobranchia</taxon>
        <taxon>Euthyneura</taxon>
        <taxon>Panpulmonata</taxon>
        <taxon>Eupulmonata</taxon>
        <taxon>Stylommatophora</taxon>
        <taxon>Helicina</taxon>
        <taxon>Arionoidea</taxon>
        <taxon>Arionidae</taxon>
        <taxon>Arion</taxon>
    </lineage>
</organism>
<evidence type="ECO:0000313" key="1">
    <source>
        <dbReference type="EMBL" id="CEK92035.1"/>
    </source>
</evidence>
<sequence>MCLKVTKKIWTERVRTQDKPTHNIKQKNQYSFDQIFSATLVKNIPACPFSRILQWFQPDVVDALGKRGGAHDSSNGGESTALARLQEFWAKCGVARQEYYAGSQRRLVNQQKNWCH</sequence>